<dbReference type="AlphaFoldDB" id="A0A1W0A9G0"/>
<sequence>TLHSEYLKGIHLVKCDILDQFCKHGSISECLKSTTTYTSCVTSCAAAQMAATTVDIHNYLSTILSLGYEEFAGVQGYLEHNEKTWLNKHAYIQIGQSL</sequence>
<comment type="caution">
    <text evidence="1">The sequence shown here is derived from an EMBL/GenBank/DDBJ whole genome shotgun (WGS) entry which is preliminary data.</text>
</comment>
<evidence type="ECO:0000313" key="2">
    <source>
        <dbReference type="Proteomes" id="UP000243217"/>
    </source>
</evidence>
<accession>A0A1W0A9G0</accession>
<keyword evidence="2" id="KW-1185">Reference proteome</keyword>
<gene>
    <name evidence="1" type="ORF">THRCLA_20275</name>
</gene>
<protein>
    <submittedName>
        <fullName evidence="1">Uncharacterized protein</fullName>
    </submittedName>
</protein>
<organism evidence="1 2">
    <name type="scientific">Thraustotheca clavata</name>
    <dbReference type="NCBI Taxonomy" id="74557"/>
    <lineage>
        <taxon>Eukaryota</taxon>
        <taxon>Sar</taxon>
        <taxon>Stramenopiles</taxon>
        <taxon>Oomycota</taxon>
        <taxon>Saprolegniomycetes</taxon>
        <taxon>Saprolegniales</taxon>
        <taxon>Achlyaceae</taxon>
        <taxon>Thraustotheca</taxon>
    </lineage>
</organism>
<proteinExistence type="predicted"/>
<reference evidence="1 2" key="1">
    <citation type="journal article" date="2014" name="Genome Biol. Evol.">
        <title>The secreted proteins of Achlya hypogyna and Thraustotheca clavata identify the ancestral oomycete secretome and reveal gene acquisitions by horizontal gene transfer.</title>
        <authorList>
            <person name="Misner I."/>
            <person name="Blouin N."/>
            <person name="Leonard G."/>
            <person name="Richards T.A."/>
            <person name="Lane C.E."/>
        </authorList>
    </citation>
    <scope>NUCLEOTIDE SEQUENCE [LARGE SCALE GENOMIC DNA]</scope>
    <source>
        <strain evidence="1 2">ATCC 34112</strain>
    </source>
</reference>
<dbReference type="Proteomes" id="UP000243217">
    <property type="component" value="Unassembled WGS sequence"/>
</dbReference>
<evidence type="ECO:0000313" key="1">
    <source>
        <dbReference type="EMBL" id="OQS06858.1"/>
    </source>
</evidence>
<feature type="non-terminal residue" evidence="1">
    <location>
        <position position="1"/>
    </location>
</feature>
<name>A0A1W0A9G0_9STRA</name>
<dbReference type="EMBL" id="JNBS01000301">
    <property type="protein sequence ID" value="OQS06858.1"/>
    <property type="molecule type" value="Genomic_DNA"/>
</dbReference>